<dbReference type="RefSeq" id="WP_142458519.1">
    <property type="nucleotide sequence ID" value="NZ_FXTJ01000003.1"/>
</dbReference>
<reference evidence="2 3" key="1">
    <citation type="submission" date="2017-05" db="EMBL/GenBank/DDBJ databases">
        <authorList>
            <person name="Varghese N."/>
            <person name="Submissions S."/>
        </authorList>
    </citation>
    <scope>NUCLEOTIDE SEQUENCE [LARGE SCALE GENOMIC DNA]</scope>
    <source>
        <strain evidence="2 3">DSM 46834</strain>
    </source>
</reference>
<feature type="compositionally biased region" description="Low complexity" evidence="1">
    <location>
        <begin position="47"/>
        <end position="60"/>
    </location>
</feature>
<name>A0A521DST7_9ACTN</name>
<accession>A0A521DST7</accession>
<proteinExistence type="predicted"/>
<evidence type="ECO:0008006" key="4">
    <source>
        <dbReference type="Google" id="ProtNLM"/>
    </source>
</evidence>
<dbReference type="EMBL" id="FXTJ01000003">
    <property type="protein sequence ID" value="SMO73920.1"/>
    <property type="molecule type" value="Genomic_DNA"/>
</dbReference>
<keyword evidence="3" id="KW-1185">Reference proteome</keyword>
<evidence type="ECO:0000313" key="2">
    <source>
        <dbReference type="EMBL" id="SMO73920.1"/>
    </source>
</evidence>
<feature type="region of interest" description="Disordered" evidence="1">
    <location>
        <begin position="45"/>
        <end position="68"/>
    </location>
</feature>
<organism evidence="2 3">
    <name type="scientific">Geodermatophilus aquaeductus</name>
    <dbReference type="NCBI Taxonomy" id="1564161"/>
    <lineage>
        <taxon>Bacteria</taxon>
        <taxon>Bacillati</taxon>
        <taxon>Actinomycetota</taxon>
        <taxon>Actinomycetes</taxon>
        <taxon>Geodermatophilales</taxon>
        <taxon>Geodermatophilaceae</taxon>
        <taxon>Geodermatophilus</taxon>
    </lineage>
</organism>
<protein>
    <recommendedName>
        <fullName evidence="4">Bleomycin resistance protein</fullName>
    </recommendedName>
</protein>
<evidence type="ECO:0000256" key="1">
    <source>
        <dbReference type="SAM" id="MobiDB-lite"/>
    </source>
</evidence>
<dbReference type="Proteomes" id="UP000317484">
    <property type="component" value="Unassembled WGS sequence"/>
</dbReference>
<evidence type="ECO:0000313" key="3">
    <source>
        <dbReference type="Proteomes" id="UP000317484"/>
    </source>
</evidence>
<sequence>MEVTTLAGLLREAEEHHGAYEATAPPHHWADWYALYIVAREEGRTPAQAAANAGSRAAGARGSGGGDP</sequence>
<gene>
    <name evidence="2" type="ORF">SAMN06273567_103441</name>
</gene>
<dbReference type="AlphaFoldDB" id="A0A521DST7"/>